<dbReference type="FunFam" id="3.40.50.300:FF:001305">
    <property type="entry name" value="ABCG transporter ABC superfamily"/>
    <property type="match status" value="1"/>
</dbReference>
<keyword evidence="5" id="KW-0547">Nucleotide-binding</keyword>
<dbReference type="AlphaFoldDB" id="A0A6A6UCL8"/>
<dbReference type="Gene3D" id="3.40.50.300">
    <property type="entry name" value="P-loop containing nucleotide triphosphate hydrolases"/>
    <property type="match status" value="1"/>
</dbReference>
<keyword evidence="6 12" id="KW-0067">ATP-binding</keyword>
<evidence type="ECO:0000256" key="9">
    <source>
        <dbReference type="SAM" id="MobiDB-lite"/>
    </source>
</evidence>
<gene>
    <name evidence="12" type="ORF">BT63DRAFT_371686</name>
</gene>
<evidence type="ECO:0000256" key="2">
    <source>
        <dbReference type="ARBA" id="ARBA00005814"/>
    </source>
</evidence>
<dbReference type="PROSITE" id="PS00211">
    <property type="entry name" value="ABC_TRANSPORTER_1"/>
    <property type="match status" value="1"/>
</dbReference>
<feature type="transmembrane region" description="Helical" evidence="10">
    <location>
        <begin position="423"/>
        <end position="443"/>
    </location>
</feature>
<dbReference type="Pfam" id="PF19055">
    <property type="entry name" value="ABC2_membrane_7"/>
    <property type="match status" value="1"/>
</dbReference>
<feature type="transmembrane region" description="Helical" evidence="10">
    <location>
        <begin position="499"/>
        <end position="519"/>
    </location>
</feature>
<dbReference type="OrthoDB" id="66620at2759"/>
<dbReference type="InterPro" id="IPR043926">
    <property type="entry name" value="ABCG_dom"/>
</dbReference>
<evidence type="ECO:0000256" key="6">
    <source>
        <dbReference type="ARBA" id="ARBA00022840"/>
    </source>
</evidence>
<dbReference type="InterPro" id="IPR003439">
    <property type="entry name" value="ABC_transporter-like_ATP-bd"/>
</dbReference>
<dbReference type="InterPro" id="IPR003593">
    <property type="entry name" value="AAA+_ATPase"/>
</dbReference>
<feature type="region of interest" description="Disordered" evidence="9">
    <location>
        <begin position="1"/>
        <end position="33"/>
    </location>
</feature>
<keyword evidence="3" id="KW-0813">Transport</keyword>
<dbReference type="GO" id="GO:0016020">
    <property type="term" value="C:membrane"/>
    <property type="evidence" value="ECO:0007669"/>
    <property type="project" value="UniProtKB-SubCell"/>
</dbReference>
<feature type="compositionally biased region" description="Polar residues" evidence="9">
    <location>
        <begin position="21"/>
        <end position="30"/>
    </location>
</feature>
<evidence type="ECO:0000256" key="5">
    <source>
        <dbReference type="ARBA" id="ARBA00022741"/>
    </source>
</evidence>
<feature type="domain" description="ABC transporter" evidence="11">
    <location>
        <begin position="50"/>
        <end position="297"/>
    </location>
</feature>
<accession>A0A6A6UCL8</accession>
<reference evidence="12" key="1">
    <citation type="journal article" date="2020" name="Stud. Mycol.">
        <title>101 Dothideomycetes genomes: a test case for predicting lifestyles and emergence of pathogens.</title>
        <authorList>
            <person name="Haridas S."/>
            <person name="Albert R."/>
            <person name="Binder M."/>
            <person name="Bloem J."/>
            <person name="Labutti K."/>
            <person name="Salamov A."/>
            <person name="Andreopoulos B."/>
            <person name="Baker S."/>
            <person name="Barry K."/>
            <person name="Bills G."/>
            <person name="Bluhm B."/>
            <person name="Cannon C."/>
            <person name="Castanera R."/>
            <person name="Culley D."/>
            <person name="Daum C."/>
            <person name="Ezra D."/>
            <person name="Gonzalez J."/>
            <person name="Henrissat B."/>
            <person name="Kuo A."/>
            <person name="Liang C."/>
            <person name="Lipzen A."/>
            <person name="Lutzoni F."/>
            <person name="Magnuson J."/>
            <person name="Mondo S."/>
            <person name="Nolan M."/>
            <person name="Ohm R."/>
            <person name="Pangilinan J."/>
            <person name="Park H.-J."/>
            <person name="Ramirez L."/>
            <person name="Alfaro M."/>
            <person name="Sun H."/>
            <person name="Tritt A."/>
            <person name="Yoshinaga Y."/>
            <person name="Zwiers L.-H."/>
            <person name="Turgeon B."/>
            <person name="Goodwin S."/>
            <person name="Spatafora J."/>
            <person name="Crous P."/>
            <person name="Grigoriev I."/>
        </authorList>
    </citation>
    <scope>NUCLEOTIDE SEQUENCE</scope>
    <source>
        <strain evidence="12">CBS 115976</strain>
    </source>
</reference>
<dbReference type="GO" id="GO:0016887">
    <property type="term" value="F:ATP hydrolysis activity"/>
    <property type="evidence" value="ECO:0007669"/>
    <property type="project" value="InterPro"/>
</dbReference>
<evidence type="ECO:0000256" key="8">
    <source>
        <dbReference type="ARBA" id="ARBA00023136"/>
    </source>
</evidence>
<dbReference type="Pfam" id="PF00005">
    <property type="entry name" value="ABC_tran"/>
    <property type="match status" value="1"/>
</dbReference>
<dbReference type="PROSITE" id="PS50893">
    <property type="entry name" value="ABC_TRANSPORTER_2"/>
    <property type="match status" value="1"/>
</dbReference>
<evidence type="ECO:0000256" key="10">
    <source>
        <dbReference type="SAM" id="Phobius"/>
    </source>
</evidence>
<dbReference type="InterPro" id="IPR027417">
    <property type="entry name" value="P-loop_NTPase"/>
</dbReference>
<keyword evidence="4 10" id="KW-0812">Transmembrane</keyword>
<dbReference type="Proteomes" id="UP000799302">
    <property type="component" value="Unassembled WGS sequence"/>
</dbReference>
<dbReference type="GO" id="GO:0140359">
    <property type="term" value="F:ABC-type transporter activity"/>
    <property type="evidence" value="ECO:0007669"/>
    <property type="project" value="InterPro"/>
</dbReference>
<comment type="subcellular location">
    <subcellularLocation>
        <location evidence="1">Membrane</location>
        <topology evidence="1">Multi-pass membrane protein</topology>
    </subcellularLocation>
</comment>
<evidence type="ECO:0000313" key="13">
    <source>
        <dbReference type="Proteomes" id="UP000799302"/>
    </source>
</evidence>
<keyword evidence="13" id="KW-1185">Reference proteome</keyword>
<dbReference type="Pfam" id="PF01061">
    <property type="entry name" value="ABC2_membrane"/>
    <property type="match status" value="1"/>
</dbReference>
<dbReference type="PANTHER" id="PTHR48042:SF11">
    <property type="entry name" value="ABC TRANSPORTER G FAMILY MEMBER 11"/>
    <property type="match status" value="1"/>
</dbReference>
<feature type="transmembrane region" description="Helical" evidence="10">
    <location>
        <begin position="627"/>
        <end position="649"/>
    </location>
</feature>
<dbReference type="InterPro" id="IPR052215">
    <property type="entry name" value="Plant_ABCG"/>
</dbReference>
<proteinExistence type="inferred from homology"/>
<dbReference type="GO" id="GO:0005524">
    <property type="term" value="F:ATP binding"/>
    <property type="evidence" value="ECO:0007669"/>
    <property type="project" value="UniProtKB-KW"/>
</dbReference>
<keyword evidence="8 10" id="KW-0472">Membrane</keyword>
<evidence type="ECO:0000313" key="12">
    <source>
        <dbReference type="EMBL" id="KAF2670019.1"/>
    </source>
</evidence>
<dbReference type="InterPro" id="IPR013525">
    <property type="entry name" value="ABC2_TM"/>
</dbReference>
<protein>
    <submittedName>
        <fullName evidence="12">ATP-binding cassette transporter-like protein</fullName>
    </submittedName>
</protein>
<dbReference type="SUPFAM" id="SSF52540">
    <property type="entry name" value="P-loop containing nucleoside triphosphate hydrolases"/>
    <property type="match status" value="1"/>
</dbReference>
<feature type="transmembrane region" description="Helical" evidence="10">
    <location>
        <begin position="526"/>
        <end position="544"/>
    </location>
</feature>
<organism evidence="12 13">
    <name type="scientific">Microthyrium microscopicum</name>
    <dbReference type="NCBI Taxonomy" id="703497"/>
    <lineage>
        <taxon>Eukaryota</taxon>
        <taxon>Fungi</taxon>
        <taxon>Dikarya</taxon>
        <taxon>Ascomycota</taxon>
        <taxon>Pezizomycotina</taxon>
        <taxon>Dothideomycetes</taxon>
        <taxon>Dothideomycetes incertae sedis</taxon>
        <taxon>Microthyriales</taxon>
        <taxon>Microthyriaceae</taxon>
        <taxon>Microthyrium</taxon>
    </lineage>
</organism>
<evidence type="ECO:0000256" key="3">
    <source>
        <dbReference type="ARBA" id="ARBA00022448"/>
    </source>
</evidence>
<feature type="transmembrane region" description="Helical" evidence="10">
    <location>
        <begin position="386"/>
        <end position="408"/>
    </location>
</feature>
<evidence type="ECO:0000256" key="4">
    <source>
        <dbReference type="ARBA" id="ARBA00022692"/>
    </source>
</evidence>
<comment type="similarity">
    <text evidence="2">Belongs to the ABC transporter superfamily. ABCG family. Eye pigment precursor importer (TC 3.A.1.204) subfamily.</text>
</comment>
<dbReference type="EMBL" id="MU004234">
    <property type="protein sequence ID" value="KAF2670019.1"/>
    <property type="molecule type" value="Genomic_DNA"/>
</dbReference>
<sequence>MSIHAEAISNSSRSKAGPTPLDSSEPSSIRNDIEKNGDYAHLSNSSLRTFSWENVCVSVKDRSSKKTRCILQKSTGMVKAGEMLAIMGPSGCGKTTLLNVLANRKVDAAQVSETRLVNGKHISTRDFRAISTYVEQEDSLLGALTVKETLYFAAKLSLPSSVGKTERMQRIEALLAAFGLTRQANVLIGTPIRKGISGGQKRRVTVASQLITSPKILFLDEPTSGLDSQASYEVMSFVKNIAVKYNLLVIASIHQPSTSTFTLFDRLLLLSAGRTVYNDTIHNVREYLHDQGYVMPQYTNPAEFVLELVNTDFSSNQELADAKLRNLIGSWDVSREAHYLRLRIEASKEDNDDNVVDESSARSVSQRLLLPATLVHRNFIKAYRDVIAYGIRIAMYLGLAILMGTVWLRLSTSQNNIVAFTNSIFYGGAFMSFMAVAYIPSYLEDRSLYIKERANGLYGPTSFMVANFIIGLPFLFLISVLFSIVVYWLSNYNPTPGGFFMWVLWLFLDLLAAESLVILITNLVPIFVVSLAAVAFANGLWMSVNGFMVQPRSLNVFWRYVFHYIDYQAYVFQGMMVNEFGSRTYDCDRTPGGGCHCLYVTDLQKDCKIDGNGVLEAYGYNKHKTGLWIGILICIIVAYRLLAWLVLFLRRS</sequence>
<evidence type="ECO:0000256" key="1">
    <source>
        <dbReference type="ARBA" id="ARBA00004141"/>
    </source>
</evidence>
<feature type="transmembrane region" description="Helical" evidence="10">
    <location>
        <begin position="464"/>
        <end position="487"/>
    </location>
</feature>
<dbReference type="InterPro" id="IPR017871">
    <property type="entry name" value="ABC_transporter-like_CS"/>
</dbReference>
<dbReference type="PANTHER" id="PTHR48042">
    <property type="entry name" value="ABC TRANSPORTER G FAMILY MEMBER 11"/>
    <property type="match status" value="1"/>
</dbReference>
<dbReference type="SMART" id="SM00382">
    <property type="entry name" value="AAA"/>
    <property type="match status" value="1"/>
</dbReference>
<evidence type="ECO:0000256" key="7">
    <source>
        <dbReference type="ARBA" id="ARBA00022989"/>
    </source>
</evidence>
<keyword evidence="7 10" id="KW-1133">Transmembrane helix</keyword>
<name>A0A6A6UCL8_9PEZI</name>
<evidence type="ECO:0000259" key="11">
    <source>
        <dbReference type="PROSITE" id="PS50893"/>
    </source>
</evidence>
<dbReference type="CDD" id="cd03213">
    <property type="entry name" value="ABCG_EPDR"/>
    <property type="match status" value="1"/>
</dbReference>